<protein>
    <submittedName>
        <fullName evidence="2">Uncharacterized protein</fullName>
    </submittedName>
</protein>
<dbReference type="EMBL" id="JBHFFA010000008">
    <property type="protein sequence ID" value="KAL2608811.1"/>
    <property type="molecule type" value="Genomic_DNA"/>
</dbReference>
<dbReference type="InterPro" id="IPR025322">
    <property type="entry name" value="PADRE_dom"/>
</dbReference>
<accession>A0ABD1XIR3</accession>
<evidence type="ECO:0000256" key="1">
    <source>
        <dbReference type="SAM" id="MobiDB-lite"/>
    </source>
</evidence>
<name>A0ABD1XIR3_9MARC</name>
<evidence type="ECO:0000313" key="2">
    <source>
        <dbReference type="EMBL" id="KAL2608811.1"/>
    </source>
</evidence>
<comment type="caution">
    <text evidence="2">The sequence shown here is derived from an EMBL/GenBank/DDBJ whole genome shotgun (WGS) entry which is preliminary data.</text>
</comment>
<evidence type="ECO:0000313" key="3">
    <source>
        <dbReference type="Proteomes" id="UP001605036"/>
    </source>
</evidence>
<proteinExistence type="predicted"/>
<sequence length="103" mass="11670">MCASKLLMAFPGHAFFRASEELEYLGRARALSPKASLKRGNTYFLLPQTQMQPQNSKPQQWNRSNSKVNPVVSFGSDSEERSWRNKPNTTLLHGRSSRRSKSG</sequence>
<dbReference type="Proteomes" id="UP001605036">
    <property type="component" value="Unassembled WGS sequence"/>
</dbReference>
<dbReference type="Pfam" id="PF14009">
    <property type="entry name" value="PADRE"/>
    <property type="match status" value="1"/>
</dbReference>
<gene>
    <name evidence="2" type="ORF">R1flu_027384</name>
</gene>
<organism evidence="2 3">
    <name type="scientific">Riccia fluitans</name>
    <dbReference type="NCBI Taxonomy" id="41844"/>
    <lineage>
        <taxon>Eukaryota</taxon>
        <taxon>Viridiplantae</taxon>
        <taxon>Streptophyta</taxon>
        <taxon>Embryophyta</taxon>
        <taxon>Marchantiophyta</taxon>
        <taxon>Marchantiopsida</taxon>
        <taxon>Marchantiidae</taxon>
        <taxon>Marchantiales</taxon>
        <taxon>Ricciaceae</taxon>
        <taxon>Riccia</taxon>
    </lineage>
</organism>
<feature type="compositionally biased region" description="Polar residues" evidence="1">
    <location>
        <begin position="47"/>
        <end position="68"/>
    </location>
</feature>
<feature type="region of interest" description="Disordered" evidence="1">
    <location>
        <begin position="47"/>
        <end position="103"/>
    </location>
</feature>
<dbReference type="AlphaFoldDB" id="A0ABD1XIR3"/>
<keyword evidence="3" id="KW-1185">Reference proteome</keyword>
<reference evidence="2 3" key="1">
    <citation type="submission" date="2024-09" db="EMBL/GenBank/DDBJ databases">
        <title>Chromosome-scale assembly of Riccia fluitans.</title>
        <authorList>
            <person name="Paukszto L."/>
            <person name="Sawicki J."/>
            <person name="Karawczyk K."/>
            <person name="Piernik-Szablinska J."/>
            <person name="Szczecinska M."/>
            <person name="Mazdziarz M."/>
        </authorList>
    </citation>
    <scope>NUCLEOTIDE SEQUENCE [LARGE SCALE GENOMIC DNA]</scope>
    <source>
        <strain evidence="2">Rf_01</strain>
        <tissue evidence="2">Aerial parts of the thallus</tissue>
    </source>
</reference>